<keyword evidence="2" id="KW-0812">Transmembrane</keyword>
<protein>
    <submittedName>
        <fullName evidence="3">Uncharacterized protein</fullName>
    </submittedName>
</protein>
<feature type="transmembrane region" description="Helical" evidence="2">
    <location>
        <begin position="113"/>
        <end position="130"/>
    </location>
</feature>
<feature type="transmembrane region" description="Helical" evidence="2">
    <location>
        <begin position="79"/>
        <end position="101"/>
    </location>
</feature>
<name>A0A1I7BB36_9GAMM</name>
<keyword evidence="2" id="KW-0472">Membrane</keyword>
<proteinExistence type="predicted"/>
<evidence type="ECO:0000313" key="4">
    <source>
        <dbReference type="Proteomes" id="UP000199594"/>
    </source>
</evidence>
<organism evidence="3 4">
    <name type="scientific">Halomonas saccharevitans</name>
    <dbReference type="NCBI Taxonomy" id="416872"/>
    <lineage>
        <taxon>Bacteria</taxon>
        <taxon>Pseudomonadati</taxon>
        <taxon>Pseudomonadota</taxon>
        <taxon>Gammaproteobacteria</taxon>
        <taxon>Oceanospirillales</taxon>
        <taxon>Halomonadaceae</taxon>
        <taxon>Halomonas</taxon>
    </lineage>
</organism>
<feature type="region of interest" description="Disordered" evidence="1">
    <location>
        <begin position="261"/>
        <end position="282"/>
    </location>
</feature>
<reference evidence="3 4" key="1">
    <citation type="submission" date="2016-10" db="EMBL/GenBank/DDBJ databases">
        <authorList>
            <person name="de Groot N.N."/>
        </authorList>
    </citation>
    <scope>NUCLEOTIDE SEQUENCE [LARGE SCALE GENOMIC DNA]</scope>
    <source>
        <strain evidence="3 4">CGMCC 1.6493</strain>
    </source>
</reference>
<dbReference type="AlphaFoldDB" id="A0A1I7BB36"/>
<feature type="transmembrane region" description="Helical" evidence="2">
    <location>
        <begin position="230"/>
        <end position="252"/>
    </location>
</feature>
<dbReference type="Proteomes" id="UP000199594">
    <property type="component" value="Unassembled WGS sequence"/>
</dbReference>
<evidence type="ECO:0000256" key="2">
    <source>
        <dbReference type="SAM" id="Phobius"/>
    </source>
</evidence>
<feature type="transmembrane region" description="Helical" evidence="2">
    <location>
        <begin position="40"/>
        <end position="58"/>
    </location>
</feature>
<evidence type="ECO:0000313" key="3">
    <source>
        <dbReference type="EMBL" id="SFT84354.1"/>
    </source>
</evidence>
<sequence>MARRVRGRRLLHRHGHLFLAVLVLLAWSLASNDWAGVLFLPVWVLATQLIVAGSLEAARLRRRAWLGQYLRDDSPWRRWLQGGALMVLRHQLVGALLALVLLVDLRLLPLSEWPLLLAALPLLVVARNGLRRRLSRHVVAEHLPAVTRRLVTLPAAVLLALALVLAALWLPQPWLIGLGWEEAIARHLPGGEGRALLGFFERLAASAELTRQWAMQNAVERFHLATPVAMLGWLVLLLTQGAVAWAYVRLLVGAEALRREGRSPHTVTTGEPAAANDRETRA</sequence>
<gene>
    <name evidence="3" type="ORF">SAMN04487956_12453</name>
</gene>
<accession>A0A1I7BB36</accession>
<evidence type="ECO:0000256" key="1">
    <source>
        <dbReference type="SAM" id="MobiDB-lite"/>
    </source>
</evidence>
<feature type="transmembrane region" description="Helical" evidence="2">
    <location>
        <begin position="150"/>
        <end position="170"/>
    </location>
</feature>
<keyword evidence="2" id="KW-1133">Transmembrane helix</keyword>
<dbReference type="EMBL" id="FPAQ01000024">
    <property type="protein sequence ID" value="SFT84354.1"/>
    <property type="molecule type" value="Genomic_DNA"/>
</dbReference>